<evidence type="ECO:0000313" key="3">
    <source>
        <dbReference type="Proteomes" id="UP000092444"/>
    </source>
</evidence>
<dbReference type="EnsemblMetazoa" id="GMOY007877-RA">
    <property type="protein sequence ID" value="GMOY007877-PA"/>
    <property type="gene ID" value="GMOY007877"/>
</dbReference>
<protein>
    <submittedName>
        <fullName evidence="2">Uncharacterized protein</fullName>
    </submittedName>
</protein>
<evidence type="ECO:0000256" key="1">
    <source>
        <dbReference type="SAM" id="MobiDB-lite"/>
    </source>
</evidence>
<keyword evidence="3" id="KW-1185">Reference proteome</keyword>
<sequence>MNEIQLGSSVLIAPNMDGSTMEQYLVQQLDKTTLRKLQKRPSLKLETSKRRRGQHNGGMHDNDDDDDGDDDDDDEDNDDDDDDEV</sequence>
<name>A0A1B0G3H8_GLOMM</name>
<accession>A0A1B0G3H8</accession>
<feature type="region of interest" description="Disordered" evidence="1">
    <location>
        <begin position="34"/>
        <end position="85"/>
    </location>
</feature>
<evidence type="ECO:0000313" key="2">
    <source>
        <dbReference type="EnsemblMetazoa" id="GMOY007877-PA"/>
    </source>
</evidence>
<feature type="compositionally biased region" description="Acidic residues" evidence="1">
    <location>
        <begin position="62"/>
        <end position="85"/>
    </location>
</feature>
<dbReference type="AlphaFoldDB" id="A0A1B0G3H8"/>
<organism evidence="2 3">
    <name type="scientific">Glossina morsitans morsitans</name>
    <name type="common">Savannah tsetse fly</name>
    <dbReference type="NCBI Taxonomy" id="37546"/>
    <lineage>
        <taxon>Eukaryota</taxon>
        <taxon>Metazoa</taxon>
        <taxon>Ecdysozoa</taxon>
        <taxon>Arthropoda</taxon>
        <taxon>Hexapoda</taxon>
        <taxon>Insecta</taxon>
        <taxon>Pterygota</taxon>
        <taxon>Neoptera</taxon>
        <taxon>Endopterygota</taxon>
        <taxon>Diptera</taxon>
        <taxon>Brachycera</taxon>
        <taxon>Muscomorpha</taxon>
        <taxon>Hippoboscoidea</taxon>
        <taxon>Glossinidae</taxon>
        <taxon>Glossina</taxon>
    </lineage>
</organism>
<dbReference type="Proteomes" id="UP000092444">
    <property type="component" value="Unassembled WGS sequence"/>
</dbReference>
<dbReference type="VEuPathDB" id="VectorBase:GMOY007877"/>
<reference evidence="2" key="1">
    <citation type="submission" date="2020-05" db="UniProtKB">
        <authorList>
            <consortium name="EnsemblMetazoa"/>
        </authorList>
    </citation>
    <scope>IDENTIFICATION</scope>
    <source>
        <strain evidence="2">Yale</strain>
    </source>
</reference>
<proteinExistence type="predicted"/>
<dbReference type="EMBL" id="CCAG010007648">
    <property type="status" value="NOT_ANNOTATED_CDS"/>
    <property type="molecule type" value="Genomic_DNA"/>
</dbReference>